<reference evidence="1" key="1">
    <citation type="submission" date="2022-06" db="EMBL/GenBank/DDBJ databases">
        <title>Phylogenomic reconstructions and comparative analyses of Kickxellomycotina fungi.</title>
        <authorList>
            <person name="Reynolds N.K."/>
            <person name="Stajich J.E."/>
            <person name="Barry K."/>
            <person name="Grigoriev I.V."/>
            <person name="Crous P."/>
            <person name="Smith M.E."/>
        </authorList>
    </citation>
    <scope>NUCLEOTIDE SEQUENCE</scope>
    <source>
        <strain evidence="1">RSA 2271</strain>
    </source>
</reference>
<evidence type="ECO:0000313" key="2">
    <source>
        <dbReference type="Proteomes" id="UP001145114"/>
    </source>
</evidence>
<evidence type="ECO:0000313" key="1">
    <source>
        <dbReference type="EMBL" id="KAJ1678442.1"/>
    </source>
</evidence>
<dbReference type="Proteomes" id="UP001145114">
    <property type="component" value="Unassembled WGS sequence"/>
</dbReference>
<dbReference type="EMBL" id="JAMZIH010001164">
    <property type="protein sequence ID" value="KAJ1678442.1"/>
    <property type="molecule type" value="Genomic_DNA"/>
</dbReference>
<comment type="caution">
    <text evidence="1">The sequence shown here is derived from an EMBL/GenBank/DDBJ whole genome shotgun (WGS) entry which is preliminary data.</text>
</comment>
<proteinExistence type="predicted"/>
<accession>A0ACC1HPR8</accession>
<name>A0ACC1HPR8_9FUNG</name>
<protein>
    <submittedName>
        <fullName evidence="1">Uncharacterized protein</fullName>
    </submittedName>
</protein>
<keyword evidence="2" id="KW-1185">Reference proteome</keyword>
<organism evidence="1 2">
    <name type="scientific">Spiromyces aspiralis</name>
    <dbReference type="NCBI Taxonomy" id="68401"/>
    <lineage>
        <taxon>Eukaryota</taxon>
        <taxon>Fungi</taxon>
        <taxon>Fungi incertae sedis</taxon>
        <taxon>Zoopagomycota</taxon>
        <taxon>Kickxellomycotina</taxon>
        <taxon>Kickxellomycetes</taxon>
        <taxon>Kickxellales</taxon>
        <taxon>Kickxellaceae</taxon>
        <taxon>Spiromyces</taxon>
    </lineage>
</organism>
<gene>
    <name evidence="1" type="ORF">EV182_004042</name>
</gene>
<sequence length="152" mass="16031">MVAVVNPPSPPVPPVLGLAWARTIGTALRIFACYIVGPAASLLSSLLLAPYRRLVAPAAPPSGGGPPPVTAYIEIVPTAADIDCIADLRVWVTDPAGAAFLWNHGCFGKGLMSRSEPTWAKRWEKARYLDCYNAAVSSSPRADATEGDMQGQ</sequence>